<sequence>MMGRYYKEQTGCSNNQNFIQEIQIPNSVSHIDPLECGSFCSSSIADQGFSQNYLIASYQANVQSGPRFNCYLNAQTAVSQSSSKKALTYLNKGQQYNIEINPKVPLDTEYEVSVVLTFSDEQQRRKVKQNWRFWLSQQQARNKAKSVELDVSKSFGILKYVPDNRVDRVVAIVNPRNGVRLSLKFGVLSTDFTQTKGVKGISMGIALLIKPLSSVQPEKECYYCQGAERKNKDDLKQIEKIIKKANQRPNSKISKEFKSCLPTVSRFTVLSNIEFTNEVQEYIENLYVDEVSLLSEVLYGNDIISNMPYLLDPGYGHRDSAASSEYGKSLSSTSQSNCTITKVVTIYDKNNNPNEIVVEGFDPTYIPKRQSNPPVLCLYIKFPNQFRFRAIYLEDLSGIEGGNSSHIR</sequence>
<dbReference type="AlphaFoldDB" id="A0A1R0GUR7"/>
<organism evidence="2 3">
    <name type="scientific">Smittium mucronatum</name>
    <dbReference type="NCBI Taxonomy" id="133383"/>
    <lineage>
        <taxon>Eukaryota</taxon>
        <taxon>Fungi</taxon>
        <taxon>Fungi incertae sedis</taxon>
        <taxon>Zoopagomycota</taxon>
        <taxon>Kickxellomycotina</taxon>
        <taxon>Harpellomycetes</taxon>
        <taxon>Harpellales</taxon>
        <taxon>Legeriomycetaceae</taxon>
        <taxon>Smittium</taxon>
    </lineage>
</organism>
<feature type="domain" description="Grh/CP2 DB" evidence="1">
    <location>
        <begin position="64"/>
        <end position="283"/>
    </location>
</feature>
<dbReference type="Proteomes" id="UP000187455">
    <property type="component" value="Unassembled WGS sequence"/>
</dbReference>
<proteinExistence type="predicted"/>
<protein>
    <submittedName>
        <fullName evidence="2">Protein grainyhead</fullName>
    </submittedName>
</protein>
<dbReference type="STRING" id="133383.A0A1R0GUR7"/>
<accession>A0A1R0GUR7</accession>
<evidence type="ECO:0000313" key="2">
    <source>
        <dbReference type="EMBL" id="OLY80644.1"/>
    </source>
</evidence>
<gene>
    <name evidence="2" type="ORF">AYI68_g5253</name>
</gene>
<evidence type="ECO:0000259" key="1">
    <source>
        <dbReference type="PROSITE" id="PS51968"/>
    </source>
</evidence>
<dbReference type="PANTHER" id="PTHR11037">
    <property type="entry name" value="TRANSCRIPTION FACTOR CP2"/>
    <property type="match status" value="1"/>
</dbReference>
<reference evidence="2 3" key="1">
    <citation type="journal article" date="2016" name="Mol. Biol. Evol.">
        <title>Genome-Wide Survey of Gut Fungi (Harpellales) Reveals the First Horizontally Transferred Ubiquitin Gene from a Mosquito Host.</title>
        <authorList>
            <person name="Wang Y."/>
            <person name="White M.M."/>
            <person name="Kvist S."/>
            <person name="Moncalvo J.M."/>
        </authorList>
    </citation>
    <scope>NUCLEOTIDE SEQUENCE [LARGE SCALE GENOMIC DNA]</scope>
    <source>
        <strain evidence="2 3">ALG-7-W6</strain>
    </source>
</reference>
<dbReference type="GO" id="GO:0001228">
    <property type="term" value="F:DNA-binding transcription activator activity, RNA polymerase II-specific"/>
    <property type="evidence" value="ECO:0007669"/>
    <property type="project" value="TreeGrafter"/>
</dbReference>
<evidence type="ECO:0000313" key="3">
    <source>
        <dbReference type="Proteomes" id="UP000187455"/>
    </source>
</evidence>
<dbReference type="GO" id="GO:0000978">
    <property type="term" value="F:RNA polymerase II cis-regulatory region sequence-specific DNA binding"/>
    <property type="evidence" value="ECO:0007669"/>
    <property type="project" value="TreeGrafter"/>
</dbReference>
<dbReference type="Pfam" id="PF04516">
    <property type="entry name" value="CP2"/>
    <property type="match status" value="1"/>
</dbReference>
<dbReference type="InterPro" id="IPR040167">
    <property type="entry name" value="TF_CP2-like"/>
</dbReference>
<name>A0A1R0GUR7_9FUNG</name>
<dbReference type="PROSITE" id="PS51968">
    <property type="entry name" value="GRH_CP2_DB"/>
    <property type="match status" value="1"/>
</dbReference>
<keyword evidence="3" id="KW-1185">Reference proteome</keyword>
<dbReference type="PANTHER" id="PTHR11037:SF20">
    <property type="entry name" value="PROTEIN GRAINYHEAD"/>
    <property type="match status" value="1"/>
</dbReference>
<dbReference type="EMBL" id="LSSL01003285">
    <property type="protein sequence ID" value="OLY80644.1"/>
    <property type="molecule type" value="Genomic_DNA"/>
</dbReference>
<dbReference type="InterPro" id="IPR007604">
    <property type="entry name" value="CP2"/>
</dbReference>
<comment type="caution">
    <text evidence="2">The sequence shown here is derived from an EMBL/GenBank/DDBJ whole genome shotgun (WGS) entry which is preliminary data.</text>
</comment>
<dbReference type="GO" id="GO:0005634">
    <property type="term" value="C:nucleus"/>
    <property type="evidence" value="ECO:0007669"/>
    <property type="project" value="TreeGrafter"/>
</dbReference>
<dbReference type="OrthoDB" id="7680836at2759"/>